<accession>A0A0F8XEJ2</accession>
<sequence length="340" mass="38827">LRTFPVSAFNLYKETAERELNDTWENLKQTDFLKEASHDKDQFPELVAARENWESDRRSKSNEFQELSDLHIENMKEKEASLIPSAIEVDWGRPGGGKVFSDRYKSASAQYSDNYAIAAKAMGIEFQDLDEFPNKDAELENQLIALDPYDHVKPDGTPDWDRFNADADAIKEQMTPRNRQAVENKRFNVADPRLEETLRRRAGAIDLLQPYFDAPKYKGLTKAEEEQVDALIVLADEVRGLLSLKGISVSRGKLFEFMLKGGVGDPKIVSTAFVLSKRNISHLVKTTTRRDMVFANPDLVTFYSFVFYDLSEEDQETWLARFSPRSAIGLEAKAPRLEEE</sequence>
<organism evidence="1">
    <name type="scientific">marine sediment metagenome</name>
    <dbReference type="NCBI Taxonomy" id="412755"/>
    <lineage>
        <taxon>unclassified sequences</taxon>
        <taxon>metagenomes</taxon>
        <taxon>ecological metagenomes</taxon>
    </lineage>
</organism>
<dbReference type="EMBL" id="LAZR01059533">
    <property type="protein sequence ID" value="KKK67597.1"/>
    <property type="molecule type" value="Genomic_DNA"/>
</dbReference>
<proteinExistence type="predicted"/>
<feature type="non-terminal residue" evidence="1">
    <location>
        <position position="1"/>
    </location>
</feature>
<dbReference type="AlphaFoldDB" id="A0A0F8XEJ2"/>
<reference evidence="1" key="1">
    <citation type="journal article" date="2015" name="Nature">
        <title>Complex archaea that bridge the gap between prokaryotes and eukaryotes.</title>
        <authorList>
            <person name="Spang A."/>
            <person name="Saw J.H."/>
            <person name="Jorgensen S.L."/>
            <person name="Zaremba-Niedzwiedzka K."/>
            <person name="Martijn J."/>
            <person name="Lind A.E."/>
            <person name="van Eijk R."/>
            <person name="Schleper C."/>
            <person name="Guy L."/>
            <person name="Ettema T.J."/>
        </authorList>
    </citation>
    <scope>NUCLEOTIDE SEQUENCE</scope>
</reference>
<gene>
    <name evidence="1" type="ORF">LCGC14_2952480</name>
</gene>
<protein>
    <submittedName>
        <fullName evidence="1">Uncharacterized protein</fullName>
    </submittedName>
</protein>
<name>A0A0F8XEJ2_9ZZZZ</name>
<comment type="caution">
    <text evidence="1">The sequence shown here is derived from an EMBL/GenBank/DDBJ whole genome shotgun (WGS) entry which is preliminary data.</text>
</comment>
<evidence type="ECO:0000313" key="1">
    <source>
        <dbReference type="EMBL" id="KKK67597.1"/>
    </source>
</evidence>